<name>A0A0N4VE39_ENTVE</name>
<dbReference type="InterPro" id="IPR002495">
    <property type="entry name" value="Glyco_trans_8"/>
</dbReference>
<accession>A0A0N4VE39</accession>
<evidence type="ECO:0000256" key="3">
    <source>
        <dbReference type="SAM" id="Phobius"/>
    </source>
</evidence>
<evidence type="ECO:0000313" key="5">
    <source>
        <dbReference type="Proteomes" id="UP000274131"/>
    </source>
</evidence>
<evidence type="ECO:0000313" key="4">
    <source>
        <dbReference type="EMBL" id="VDD93627.1"/>
    </source>
</evidence>
<keyword evidence="3" id="KW-0472">Membrane</keyword>
<dbReference type="SUPFAM" id="SSF53448">
    <property type="entry name" value="Nucleotide-diphospho-sugar transferases"/>
    <property type="match status" value="1"/>
</dbReference>
<keyword evidence="3" id="KW-0812">Transmembrane</keyword>
<dbReference type="OrthoDB" id="2014201at2759"/>
<evidence type="ECO:0000256" key="2">
    <source>
        <dbReference type="ARBA" id="ARBA00038934"/>
    </source>
</evidence>
<sequence length="336" mass="39247">MTNFSAILYIDLDALVVDDITEVLKCGSFCAVMRHSDLFNFGVFVLQPNLKVYSEMKSKYLALPSYDHGDQGFANSYFSELKFTRMFDPADANWPENSSEIHRLPSYYNYDVGHYYLQSSMRVKPKIIHYTLGPTKPWLWWTYPMFDLNYHWLTIRNMITDDPPTTLYDLFCVVFEFLLVTTLVTICQVLKRSSRTLKKYSASMPSHWLIVASQLISVAVAFFLVPQGKSPILSWLIFIVNQLIVLLFLNVLRVRFFEESCVSTTRVIQYFLVSILSFVIVYFTLSHINNFGTRIKFMCILVSFWFLIVYLLCQRLKNGSCCKVPRYEPVNQDLDF</sequence>
<feature type="transmembrane region" description="Helical" evidence="3">
    <location>
        <begin position="295"/>
        <end position="313"/>
    </location>
</feature>
<dbReference type="EMBL" id="UXUI01009396">
    <property type="protein sequence ID" value="VDD93627.1"/>
    <property type="molecule type" value="Genomic_DNA"/>
</dbReference>
<dbReference type="Proteomes" id="UP000274131">
    <property type="component" value="Unassembled WGS sequence"/>
</dbReference>
<feature type="transmembrane region" description="Helical" evidence="3">
    <location>
        <begin position="167"/>
        <end position="187"/>
    </location>
</feature>
<dbReference type="STRING" id="51028.A0A0N4VE39"/>
<feature type="transmembrane region" description="Helical" evidence="3">
    <location>
        <begin position="264"/>
        <end position="283"/>
    </location>
</feature>
<reference evidence="6" key="1">
    <citation type="submission" date="2017-02" db="UniProtKB">
        <authorList>
            <consortium name="WormBaseParasite"/>
        </authorList>
    </citation>
    <scope>IDENTIFICATION</scope>
</reference>
<evidence type="ECO:0000313" key="6">
    <source>
        <dbReference type="WBParaSite" id="EVEC_0000892601-mRNA-1"/>
    </source>
</evidence>
<organism evidence="6">
    <name type="scientific">Enterobius vermicularis</name>
    <name type="common">Human pinworm</name>
    <dbReference type="NCBI Taxonomy" id="51028"/>
    <lineage>
        <taxon>Eukaryota</taxon>
        <taxon>Metazoa</taxon>
        <taxon>Ecdysozoa</taxon>
        <taxon>Nematoda</taxon>
        <taxon>Chromadorea</taxon>
        <taxon>Rhabditida</taxon>
        <taxon>Spirurina</taxon>
        <taxon>Oxyuridomorpha</taxon>
        <taxon>Oxyuroidea</taxon>
        <taxon>Oxyuridae</taxon>
        <taxon>Enterobius</taxon>
    </lineage>
</organism>
<dbReference type="GO" id="GO:0005978">
    <property type="term" value="P:glycogen biosynthetic process"/>
    <property type="evidence" value="ECO:0007669"/>
    <property type="project" value="UniProtKB-ARBA"/>
</dbReference>
<dbReference type="AlphaFoldDB" id="A0A0N4VE39"/>
<reference evidence="4 5" key="2">
    <citation type="submission" date="2018-10" db="EMBL/GenBank/DDBJ databases">
        <authorList>
            <consortium name="Pathogen Informatics"/>
        </authorList>
    </citation>
    <scope>NUCLEOTIDE SEQUENCE [LARGE SCALE GENOMIC DNA]</scope>
</reference>
<evidence type="ECO:0000256" key="1">
    <source>
        <dbReference type="ARBA" id="ARBA00038162"/>
    </source>
</evidence>
<dbReference type="Gene3D" id="3.90.550.10">
    <property type="entry name" value="Spore Coat Polysaccharide Biosynthesis Protein SpsA, Chain A"/>
    <property type="match status" value="1"/>
</dbReference>
<dbReference type="PANTHER" id="PTHR11183">
    <property type="entry name" value="GLYCOGENIN SUBFAMILY MEMBER"/>
    <property type="match status" value="1"/>
</dbReference>
<comment type="similarity">
    <text evidence="1">Belongs to the glycosyltransferase 8 family. Glycogenin subfamily.</text>
</comment>
<dbReference type="InterPro" id="IPR029044">
    <property type="entry name" value="Nucleotide-diphossugar_trans"/>
</dbReference>
<dbReference type="InterPro" id="IPR050587">
    <property type="entry name" value="GNT1/Glycosyltrans_8"/>
</dbReference>
<protein>
    <recommendedName>
        <fullName evidence="2">glycogenin glucosyltransferase</fullName>
        <ecNumber evidence="2">2.4.1.186</ecNumber>
    </recommendedName>
</protein>
<proteinExistence type="inferred from homology"/>
<dbReference type="GO" id="GO:0008466">
    <property type="term" value="F:glycogenin glucosyltransferase activity"/>
    <property type="evidence" value="ECO:0007669"/>
    <property type="project" value="UniProtKB-EC"/>
</dbReference>
<dbReference type="EC" id="2.4.1.186" evidence="2"/>
<gene>
    <name evidence="4" type="ORF">EVEC_LOCUS8378</name>
</gene>
<keyword evidence="5" id="KW-1185">Reference proteome</keyword>
<feature type="transmembrane region" description="Helical" evidence="3">
    <location>
        <begin position="208"/>
        <end position="226"/>
    </location>
</feature>
<feature type="transmembrane region" description="Helical" evidence="3">
    <location>
        <begin position="232"/>
        <end position="252"/>
    </location>
</feature>
<dbReference type="Pfam" id="PF01501">
    <property type="entry name" value="Glyco_transf_8"/>
    <property type="match status" value="1"/>
</dbReference>
<dbReference type="WBParaSite" id="EVEC_0000892601-mRNA-1">
    <property type="protein sequence ID" value="EVEC_0000892601-mRNA-1"/>
    <property type="gene ID" value="EVEC_0000892601"/>
</dbReference>
<keyword evidence="3" id="KW-1133">Transmembrane helix</keyword>